<feature type="domain" description="2EXR" evidence="1">
    <location>
        <begin position="3"/>
        <end position="109"/>
    </location>
</feature>
<evidence type="ECO:0000259" key="1">
    <source>
        <dbReference type="Pfam" id="PF20150"/>
    </source>
</evidence>
<protein>
    <recommendedName>
        <fullName evidence="1">2EXR domain-containing protein</fullName>
    </recommendedName>
</protein>
<name>A0A6A6S9Z0_9PLEO</name>
<gene>
    <name evidence="2" type="ORF">P280DRAFT_466724</name>
</gene>
<evidence type="ECO:0000313" key="2">
    <source>
        <dbReference type="EMBL" id="KAF2644027.1"/>
    </source>
</evidence>
<accession>A0A6A6S9Z0</accession>
<dbReference type="OrthoDB" id="3764745at2759"/>
<sequence length="323" mass="37238">MTFANFTRLSQELRDQIWAEAAAIQSQHIVDSQPEPCTTPHAERQRQALVGYDNLPDSTERQYLRLYIHASGQTDELRLGENEFQTLVNRLPMATACSEARANAIKFHRAQTKFVNLFRVVEDQLPDGNPILEPVFTDMTTVMVTTSRFHPEDGPEGFDSPDQLVDVIARVFGSGVKKILWNAWCQSGFAMSDIYWPHTPQLGQPDDDEFSKIDRSGHSETTHFMSHDHVLHIEPELYKTEIPDGESYYDLRLMHRHTLKVSELLGAAAKLLPLLQHVEVELRTYCWGKIRMSHLETTYKDNRIWIVKHNLNTAFFHAFSRVY</sequence>
<dbReference type="AlphaFoldDB" id="A0A6A6S9Z0"/>
<evidence type="ECO:0000313" key="3">
    <source>
        <dbReference type="Proteomes" id="UP000799753"/>
    </source>
</evidence>
<proteinExistence type="predicted"/>
<organism evidence="2 3">
    <name type="scientific">Massarina eburnea CBS 473.64</name>
    <dbReference type="NCBI Taxonomy" id="1395130"/>
    <lineage>
        <taxon>Eukaryota</taxon>
        <taxon>Fungi</taxon>
        <taxon>Dikarya</taxon>
        <taxon>Ascomycota</taxon>
        <taxon>Pezizomycotina</taxon>
        <taxon>Dothideomycetes</taxon>
        <taxon>Pleosporomycetidae</taxon>
        <taxon>Pleosporales</taxon>
        <taxon>Massarineae</taxon>
        <taxon>Massarinaceae</taxon>
        <taxon>Massarina</taxon>
    </lineage>
</organism>
<dbReference type="Proteomes" id="UP000799753">
    <property type="component" value="Unassembled WGS sequence"/>
</dbReference>
<dbReference type="EMBL" id="MU006779">
    <property type="protein sequence ID" value="KAF2644027.1"/>
    <property type="molecule type" value="Genomic_DNA"/>
</dbReference>
<dbReference type="Pfam" id="PF20150">
    <property type="entry name" value="2EXR"/>
    <property type="match status" value="1"/>
</dbReference>
<keyword evidence="3" id="KW-1185">Reference proteome</keyword>
<reference evidence="2" key="1">
    <citation type="journal article" date="2020" name="Stud. Mycol.">
        <title>101 Dothideomycetes genomes: a test case for predicting lifestyles and emergence of pathogens.</title>
        <authorList>
            <person name="Haridas S."/>
            <person name="Albert R."/>
            <person name="Binder M."/>
            <person name="Bloem J."/>
            <person name="Labutti K."/>
            <person name="Salamov A."/>
            <person name="Andreopoulos B."/>
            <person name="Baker S."/>
            <person name="Barry K."/>
            <person name="Bills G."/>
            <person name="Bluhm B."/>
            <person name="Cannon C."/>
            <person name="Castanera R."/>
            <person name="Culley D."/>
            <person name="Daum C."/>
            <person name="Ezra D."/>
            <person name="Gonzalez J."/>
            <person name="Henrissat B."/>
            <person name="Kuo A."/>
            <person name="Liang C."/>
            <person name="Lipzen A."/>
            <person name="Lutzoni F."/>
            <person name="Magnuson J."/>
            <person name="Mondo S."/>
            <person name="Nolan M."/>
            <person name="Ohm R."/>
            <person name="Pangilinan J."/>
            <person name="Park H.-J."/>
            <person name="Ramirez L."/>
            <person name="Alfaro M."/>
            <person name="Sun H."/>
            <person name="Tritt A."/>
            <person name="Yoshinaga Y."/>
            <person name="Zwiers L.-H."/>
            <person name="Turgeon B."/>
            <person name="Goodwin S."/>
            <person name="Spatafora J."/>
            <person name="Crous P."/>
            <person name="Grigoriev I."/>
        </authorList>
    </citation>
    <scope>NUCLEOTIDE SEQUENCE</scope>
    <source>
        <strain evidence="2">CBS 473.64</strain>
    </source>
</reference>
<dbReference type="InterPro" id="IPR045518">
    <property type="entry name" value="2EXR"/>
</dbReference>